<dbReference type="PROSITE" id="PS50042">
    <property type="entry name" value="CNMP_BINDING_3"/>
    <property type="match status" value="2"/>
</dbReference>
<feature type="short sequence motif" description="GXSXG" evidence="18">
    <location>
        <begin position="1235"/>
        <end position="1239"/>
    </location>
</feature>
<feature type="transmembrane region" description="Helical" evidence="19">
    <location>
        <begin position="24"/>
        <end position="52"/>
    </location>
</feature>
<evidence type="ECO:0000313" key="22">
    <source>
        <dbReference type="EMBL" id="QBM90639.1"/>
    </source>
</evidence>
<dbReference type="InterPro" id="IPR014710">
    <property type="entry name" value="RmlC-like_jellyroll"/>
</dbReference>
<evidence type="ECO:0000256" key="18">
    <source>
        <dbReference type="PROSITE-ProRule" id="PRU01161"/>
    </source>
</evidence>
<comment type="similarity">
    <text evidence="2">Belongs to the NTE family.</text>
</comment>
<dbReference type="GO" id="GO:0004622">
    <property type="term" value="F:phosphatidylcholine lysophospholipase activity"/>
    <property type="evidence" value="ECO:0007669"/>
    <property type="project" value="UniProtKB-EC"/>
</dbReference>
<dbReference type="SUPFAM" id="SSF51206">
    <property type="entry name" value="cAMP-binding domain-like"/>
    <property type="match status" value="3"/>
</dbReference>
<evidence type="ECO:0000256" key="17">
    <source>
        <dbReference type="ARBA" id="ARBA00049531"/>
    </source>
</evidence>
<dbReference type="GO" id="GO:0005789">
    <property type="term" value="C:endoplasmic reticulum membrane"/>
    <property type="evidence" value="ECO:0007669"/>
    <property type="project" value="UniProtKB-SubCell"/>
</dbReference>
<keyword evidence="11 19" id="KW-1133">Transmembrane helix</keyword>
<dbReference type="EMBL" id="CP034461">
    <property type="protein sequence ID" value="QBM90639.1"/>
    <property type="molecule type" value="Genomic_DNA"/>
</dbReference>
<keyword evidence="7" id="KW-0677">Repeat</keyword>
<evidence type="ECO:0000256" key="10">
    <source>
        <dbReference type="ARBA" id="ARBA00022963"/>
    </source>
</evidence>
<dbReference type="Gene3D" id="3.40.1090.10">
    <property type="entry name" value="Cytosolic phospholipase A2 catalytic domain"/>
    <property type="match status" value="2"/>
</dbReference>
<feature type="transmembrane region" description="Helical" evidence="19">
    <location>
        <begin position="64"/>
        <end position="88"/>
    </location>
</feature>
<dbReference type="Proteomes" id="UP000292447">
    <property type="component" value="Chromosome VI"/>
</dbReference>
<proteinExistence type="inferred from homology"/>
<dbReference type="Gene3D" id="2.60.120.10">
    <property type="entry name" value="Jelly Rolls"/>
    <property type="match status" value="2"/>
</dbReference>
<dbReference type="InterPro" id="IPR002641">
    <property type="entry name" value="PNPLA_dom"/>
</dbReference>
<evidence type="ECO:0000313" key="23">
    <source>
        <dbReference type="Proteomes" id="UP000292447"/>
    </source>
</evidence>
<keyword evidence="13 19" id="KW-0472">Membrane</keyword>
<evidence type="ECO:0000256" key="5">
    <source>
        <dbReference type="ARBA" id="ARBA00019324"/>
    </source>
</evidence>
<dbReference type="SMART" id="SM00100">
    <property type="entry name" value="cNMP"/>
    <property type="match status" value="1"/>
</dbReference>
<accession>A0A4P6XTY4</accession>
<organism evidence="22 23">
    <name type="scientific">Metschnikowia aff. pulcherrima</name>
    <dbReference type="NCBI Taxonomy" id="2163413"/>
    <lineage>
        <taxon>Eukaryota</taxon>
        <taxon>Fungi</taxon>
        <taxon>Dikarya</taxon>
        <taxon>Ascomycota</taxon>
        <taxon>Saccharomycotina</taxon>
        <taxon>Pichiomycetes</taxon>
        <taxon>Metschnikowiaceae</taxon>
        <taxon>Metschnikowia</taxon>
    </lineage>
</organism>
<dbReference type="CDD" id="cd00038">
    <property type="entry name" value="CAP_ED"/>
    <property type="match status" value="2"/>
</dbReference>
<evidence type="ECO:0000256" key="7">
    <source>
        <dbReference type="ARBA" id="ARBA00022737"/>
    </source>
</evidence>
<evidence type="ECO:0000256" key="3">
    <source>
        <dbReference type="ARBA" id="ARBA00013274"/>
    </source>
</evidence>
<dbReference type="InterPro" id="IPR000595">
    <property type="entry name" value="cNMP-bd_dom"/>
</dbReference>
<dbReference type="EC" id="3.1.1.5" evidence="3"/>
<evidence type="ECO:0000256" key="15">
    <source>
        <dbReference type="ARBA" id="ARBA00032944"/>
    </source>
</evidence>
<evidence type="ECO:0000256" key="13">
    <source>
        <dbReference type="ARBA" id="ARBA00023136"/>
    </source>
</evidence>
<evidence type="ECO:0000256" key="8">
    <source>
        <dbReference type="ARBA" id="ARBA00022801"/>
    </source>
</evidence>
<feature type="domain" description="Cyclic nucleotide-binding" evidence="20">
    <location>
        <begin position="678"/>
        <end position="775"/>
    </location>
</feature>
<dbReference type="PANTHER" id="PTHR14226:SF29">
    <property type="entry name" value="NEUROPATHY TARGET ESTERASE SWS"/>
    <property type="match status" value="1"/>
</dbReference>
<evidence type="ECO:0000259" key="21">
    <source>
        <dbReference type="PROSITE" id="PS51635"/>
    </source>
</evidence>
<dbReference type="Pfam" id="PF24179">
    <property type="entry name" value="NTE_Ploop"/>
    <property type="match status" value="1"/>
</dbReference>
<dbReference type="InterPro" id="IPR016035">
    <property type="entry name" value="Acyl_Trfase/lysoPLipase"/>
</dbReference>
<gene>
    <name evidence="22" type="primary">MPUL0F02230</name>
    <name evidence="22" type="ORF">METSCH_F02230</name>
</gene>
<evidence type="ECO:0000256" key="19">
    <source>
        <dbReference type="SAM" id="Phobius"/>
    </source>
</evidence>
<comment type="function">
    <text evidence="14">Intracellular phospholipase B that catalyzes the double deacylation of phosphatidylcholine (PC) to glycerophosphocholine (GroPCho). Plays an important role in membrane lipid homeostasis. Responsible for the rapid PC turnover in response to inositol, elevated temperatures, or when choline is present in the growth medium.</text>
</comment>
<sequence length="1510" mass="167855">MLDVLPLQELQSFLYDSDVGPSQFSYVLFLGSLVVIFLKIVWILSNYALVVIPSGIVNVLQRQFLVTLSLLLIALTILGTVSITYYVVRQRYLRKYSADTTPPKKENPVLKYNKDIDYVTGLKKKRGTDRLKNYLDEFLSAIKVFGYLERPVFHELTKNMTTQKLVGDEILCLDENVGFSIVVEGTVQVYTKMDDNPGTVADFDRQDEDYEKDEILVVANQRYHLLNEVKSGSPLLSLLSTVDLFKLESASYNRKLSSLGSESAHGFPFPGKGSFSGSNFRQRSPLFTTGPQDALKVPDLPVDDGTLSPMSFLQEDMLPAIIARPKRLHESQTSSATIAIIPCLAFQRVYAKFPKATSHIVTMVLTRLYKVTLSAVHNYLGLTKEVMESEIALNEISAECELPSYLAEGVLENLNHQRTANENTEFSSSMKVMPKLTKKARKQVRENASRYVILASRSKLSHPGDLLSAVPISRRPDFSRTNSIATSGAKDAGADPVPVPMARLASQKTSFSMAYAPLLSAIPSSGDVRERFFSDEREETEELSLRTAIVENLFKLLGIDESQFDRGALSGLTSASSSVLGFSALMQETSTPVNFERYFYDSLPERSRGSAIPSPGISGITSPNEKLYTTFHQNSGKAEKKANLADDVRTRNFSQKGAPASGPDSTFASVKNAFSKNIEVKYYAPGTTIVSQNSFDTGLFYVIHGRLDVTTCHKSEDSDTSSKPVSKKLYSVKSGGLAGYLSTIVGFRSLVSVTSCAEEGAVVAHISKKDFLRLLDKYYFLQLPVAAKLKRLLPSMIRTIDFALEWCHIPAGGVLATQGDVANGFHIVLSGRFRVVRDNSKKVESGIYPHTQSLVDESNAPQIGDKEENYEVLGEYGHGQSIGEVEVLTATRRTNSLIAVRDSETARIPRTLFEMLSSQNPAIMVQVSRIVANRVLESNNRETLATVATANLSRASEINKEYKTITILPCVSGLPVREFADHLTQALRAIGRNVIALDRASTLTHLGRHAFDERLAHLKLSGYFAYLEEKYETIVYVCDTPLKSNWTSTCILQGDCILLLADAEDDECATNVGDYERLLLKLKTTAKTDLCLIHSDKSVIPGSTSIWLKNRMWVQDHHHVEMDISRNGVVSKIKKKNLLLELAMKISSKANPNIKHKLENVRSRALASWMKLNDRVNKHHEVPSAHKNDFMRLARILSNEAVGLVLGGGGSRGISHVGVVTALEKHGIPVDVIGGTSIGSFVGGLYAKENNIVSIYGMSKKFSSRIGSIWRNIFDLTYPVTSYITGYEFNRGISQVFGYHEIEDFWIKYFCNSTNITMSKMEIHERGYAWRFIRASMSLAGLLPPIAYNGSMLLDGGYLDNLPVLEMKNRGAKYIIAVDVGSVDDRTPMNYGDTLSGFWVLFNRINPFSKHPNVPNMMDIQLRLAYVASVYALELAKKTPGVIYLRPPIDDYATLDFLKFDEIYNVGLAYADEILTKWKAEGKFPSIAGMSEKNHEEFLDGRPVYRRNSI</sequence>
<dbReference type="PANTHER" id="PTHR14226">
    <property type="entry name" value="NEUROPATHY TARGET ESTERASE/SWISS CHEESE D.MELANOGASTER"/>
    <property type="match status" value="1"/>
</dbReference>
<evidence type="ECO:0000259" key="20">
    <source>
        <dbReference type="PROSITE" id="PS50042"/>
    </source>
</evidence>
<evidence type="ECO:0000256" key="9">
    <source>
        <dbReference type="ARBA" id="ARBA00022824"/>
    </source>
</evidence>
<evidence type="ECO:0000256" key="2">
    <source>
        <dbReference type="ARBA" id="ARBA00006636"/>
    </source>
</evidence>
<dbReference type="PROSITE" id="PS51635">
    <property type="entry name" value="PNPLA"/>
    <property type="match status" value="1"/>
</dbReference>
<dbReference type="GO" id="GO:0046486">
    <property type="term" value="P:glycerolipid metabolic process"/>
    <property type="evidence" value="ECO:0007669"/>
    <property type="project" value="UniProtKB-ARBA"/>
</dbReference>
<feature type="domain" description="PNPLA" evidence="21">
    <location>
        <begin position="1204"/>
        <end position="1368"/>
    </location>
</feature>
<feature type="active site" description="Proton acceptor" evidence="18">
    <location>
        <position position="1355"/>
    </location>
</feature>
<keyword evidence="10 18" id="KW-0442">Lipid degradation</keyword>
<evidence type="ECO:0000256" key="16">
    <source>
        <dbReference type="ARBA" id="ARBA00033005"/>
    </source>
</evidence>
<feature type="active site" description="Nucleophile" evidence="18">
    <location>
        <position position="1237"/>
    </location>
</feature>
<evidence type="ECO:0000256" key="14">
    <source>
        <dbReference type="ARBA" id="ARBA00024965"/>
    </source>
</evidence>
<name>A0A4P6XTY4_9ASCO</name>
<keyword evidence="8 18" id="KW-0378">Hydrolase</keyword>
<comment type="catalytic activity">
    <reaction evidence="17">
        <text>a 1-acyl-sn-glycero-3-phosphocholine + H2O = sn-glycerol 3-phosphocholine + a fatty acid + H(+)</text>
        <dbReference type="Rhea" id="RHEA:15177"/>
        <dbReference type="ChEBI" id="CHEBI:15377"/>
        <dbReference type="ChEBI" id="CHEBI:15378"/>
        <dbReference type="ChEBI" id="CHEBI:16870"/>
        <dbReference type="ChEBI" id="CHEBI:28868"/>
        <dbReference type="ChEBI" id="CHEBI:58168"/>
        <dbReference type="EC" id="3.1.1.5"/>
    </reaction>
</comment>
<reference evidence="23" key="1">
    <citation type="submission" date="2019-03" db="EMBL/GenBank/DDBJ databases">
        <title>Snf2 controls pulcherriminic acid biosynthesis and connects pigmentation and antifungal activity of the yeast Metschnikowia pulcherrima.</title>
        <authorList>
            <person name="Gore-Lloyd D."/>
            <person name="Sumann I."/>
            <person name="Brachmann A.O."/>
            <person name="Schneeberger K."/>
            <person name="Ortiz-Merino R.A."/>
            <person name="Moreno-Beltran M."/>
            <person name="Schlaefli M."/>
            <person name="Kirner P."/>
            <person name="Santos Kron A."/>
            <person name="Wolfe K.H."/>
            <person name="Piel J."/>
            <person name="Ahrens C.H."/>
            <person name="Henk D."/>
            <person name="Freimoser F.M."/>
        </authorList>
    </citation>
    <scope>NUCLEOTIDE SEQUENCE [LARGE SCALE GENOMIC DNA]</scope>
    <source>
        <strain evidence="23">APC 1.2</strain>
    </source>
</reference>
<dbReference type="InterPro" id="IPR050301">
    <property type="entry name" value="NTE"/>
</dbReference>
<evidence type="ECO:0000256" key="6">
    <source>
        <dbReference type="ARBA" id="ARBA00022692"/>
    </source>
</evidence>
<keyword evidence="23" id="KW-1185">Reference proteome</keyword>
<dbReference type="FunFam" id="3.40.1090.10:FF:000013">
    <property type="entry name" value="Lysophospholipase NTE1"/>
    <property type="match status" value="1"/>
</dbReference>
<evidence type="ECO:0000256" key="12">
    <source>
        <dbReference type="ARBA" id="ARBA00023098"/>
    </source>
</evidence>
<protein>
    <recommendedName>
        <fullName evidence="4">Lysophospholipase NTE1</fullName>
        <ecNumber evidence="3">3.1.1.5</ecNumber>
    </recommendedName>
    <alternativeName>
        <fullName evidence="16">Intracellular phospholipase B</fullName>
    </alternativeName>
    <alternativeName>
        <fullName evidence="5">Lysophospholipase nte1</fullName>
    </alternativeName>
    <alternativeName>
        <fullName evidence="15">Neuropathy target esterase homolog</fullName>
    </alternativeName>
</protein>
<evidence type="ECO:0000256" key="4">
    <source>
        <dbReference type="ARBA" id="ARBA00018317"/>
    </source>
</evidence>
<comment type="subcellular location">
    <subcellularLocation>
        <location evidence="1">Endoplasmic reticulum membrane</location>
    </subcellularLocation>
</comment>
<feature type="short sequence motif" description="DGA/G" evidence="18">
    <location>
        <begin position="1355"/>
        <end position="1357"/>
    </location>
</feature>
<evidence type="ECO:0000256" key="1">
    <source>
        <dbReference type="ARBA" id="ARBA00004586"/>
    </source>
</evidence>
<feature type="domain" description="Cyclic nucleotide-binding" evidence="20">
    <location>
        <begin position="788"/>
        <end position="916"/>
    </location>
</feature>
<evidence type="ECO:0000256" key="11">
    <source>
        <dbReference type="ARBA" id="ARBA00022989"/>
    </source>
</evidence>
<keyword evidence="6 19" id="KW-0812">Transmembrane</keyword>
<feature type="short sequence motif" description="GXGXXG" evidence="18">
    <location>
        <begin position="1208"/>
        <end position="1213"/>
    </location>
</feature>
<dbReference type="STRING" id="2163413.A0A4P6XTY4"/>
<keyword evidence="12 18" id="KW-0443">Lipid metabolism</keyword>
<dbReference type="Pfam" id="PF01734">
    <property type="entry name" value="Patatin"/>
    <property type="match status" value="1"/>
</dbReference>
<dbReference type="SUPFAM" id="SSF52151">
    <property type="entry name" value="FabD/lysophospholipase-like"/>
    <property type="match status" value="1"/>
</dbReference>
<keyword evidence="9" id="KW-0256">Endoplasmic reticulum</keyword>
<dbReference type="InterPro" id="IPR018490">
    <property type="entry name" value="cNMP-bd_dom_sf"/>
</dbReference>
<dbReference type="InterPro" id="IPR056556">
    <property type="entry name" value="NTE1_P-loop_dom"/>
</dbReference>
<dbReference type="GO" id="GO:0016042">
    <property type="term" value="P:lipid catabolic process"/>
    <property type="evidence" value="ECO:0007669"/>
    <property type="project" value="UniProtKB-UniRule"/>
</dbReference>